<evidence type="ECO:0000256" key="1">
    <source>
        <dbReference type="ARBA" id="ARBA00010617"/>
    </source>
</evidence>
<proteinExistence type="inferred from homology"/>
<dbReference type="InterPro" id="IPR001128">
    <property type="entry name" value="Cyt_P450"/>
</dbReference>
<evidence type="ECO:0000256" key="6">
    <source>
        <dbReference type="SAM" id="Coils"/>
    </source>
</evidence>
<keyword evidence="6" id="KW-0175">Coiled coil</keyword>
<evidence type="ECO:0000256" key="7">
    <source>
        <dbReference type="SAM" id="Phobius"/>
    </source>
</evidence>
<evidence type="ECO:0000256" key="2">
    <source>
        <dbReference type="ARBA" id="ARBA00022617"/>
    </source>
</evidence>
<gene>
    <name evidence="8" type="ORF">G2W53_030833</name>
</gene>
<organism evidence="8 9">
    <name type="scientific">Senna tora</name>
    <dbReference type="NCBI Taxonomy" id="362788"/>
    <lineage>
        <taxon>Eukaryota</taxon>
        <taxon>Viridiplantae</taxon>
        <taxon>Streptophyta</taxon>
        <taxon>Embryophyta</taxon>
        <taxon>Tracheophyta</taxon>
        <taxon>Spermatophyta</taxon>
        <taxon>Magnoliopsida</taxon>
        <taxon>eudicotyledons</taxon>
        <taxon>Gunneridae</taxon>
        <taxon>Pentapetalae</taxon>
        <taxon>rosids</taxon>
        <taxon>fabids</taxon>
        <taxon>Fabales</taxon>
        <taxon>Fabaceae</taxon>
        <taxon>Caesalpinioideae</taxon>
        <taxon>Cassia clade</taxon>
        <taxon>Senna</taxon>
    </lineage>
</organism>
<evidence type="ECO:0000313" key="9">
    <source>
        <dbReference type="Proteomes" id="UP000634136"/>
    </source>
</evidence>
<dbReference type="PANTHER" id="PTHR47955:SF8">
    <property type="entry name" value="CYTOCHROME P450 71D11-LIKE"/>
    <property type="match status" value="1"/>
</dbReference>
<evidence type="ECO:0000313" key="8">
    <source>
        <dbReference type="EMBL" id="KAF7816864.1"/>
    </source>
</evidence>
<keyword evidence="7" id="KW-0812">Transmembrane</keyword>
<keyword evidence="7" id="KW-0472">Membrane</keyword>
<dbReference type="Proteomes" id="UP000634136">
    <property type="component" value="Unassembled WGS sequence"/>
</dbReference>
<keyword evidence="5" id="KW-0408">Iron</keyword>
<dbReference type="Gene3D" id="1.10.630.10">
    <property type="entry name" value="Cytochrome P450"/>
    <property type="match status" value="1"/>
</dbReference>
<dbReference type="EMBL" id="JAAIUW010000009">
    <property type="protein sequence ID" value="KAF7816864.1"/>
    <property type="molecule type" value="Genomic_DNA"/>
</dbReference>
<evidence type="ECO:0000256" key="3">
    <source>
        <dbReference type="ARBA" id="ARBA00022723"/>
    </source>
</evidence>
<keyword evidence="3" id="KW-0479">Metal-binding</keyword>
<comment type="similarity">
    <text evidence="1">Belongs to the cytochrome P450 family.</text>
</comment>
<dbReference type="AlphaFoldDB" id="A0A834T762"/>
<evidence type="ECO:0000256" key="5">
    <source>
        <dbReference type="ARBA" id="ARBA00023004"/>
    </source>
</evidence>
<keyword evidence="4" id="KW-0560">Oxidoreductase</keyword>
<accession>A0A834T762</accession>
<keyword evidence="9" id="KW-1185">Reference proteome</keyword>
<keyword evidence="7" id="KW-1133">Transmembrane helix</keyword>
<comment type="caution">
    <text evidence="8">The sequence shown here is derived from an EMBL/GenBank/DDBJ whole genome shotgun (WGS) entry which is preliminary data.</text>
</comment>
<reference evidence="8" key="1">
    <citation type="submission" date="2020-09" db="EMBL/GenBank/DDBJ databases">
        <title>Genome-Enabled Discovery of Anthraquinone Biosynthesis in Senna tora.</title>
        <authorList>
            <person name="Kang S.-H."/>
            <person name="Pandey R.P."/>
            <person name="Lee C.-M."/>
            <person name="Sim J.-S."/>
            <person name="Jeong J.-T."/>
            <person name="Choi B.-S."/>
            <person name="Jung M."/>
            <person name="Ginzburg D."/>
            <person name="Zhao K."/>
            <person name="Won S.Y."/>
            <person name="Oh T.-J."/>
            <person name="Yu Y."/>
            <person name="Kim N.-H."/>
            <person name="Lee O.R."/>
            <person name="Lee T.-H."/>
            <person name="Bashyal P."/>
            <person name="Kim T.-S."/>
            <person name="Lee W.-H."/>
            <person name="Kawkins C."/>
            <person name="Kim C.-K."/>
            <person name="Kim J.S."/>
            <person name="Ahn B.O."/>
            <person name="Rhee S.Y."/>
            <person name="Sohng J.K."/>
        </authorList>
    </citation>
    <scope>NUCLEOTIDE SEQUENCE</scope>
    <source>
        <tissue evidence="8">Leaf</tissue>
    </source>
</reference>
<dbReference type="Pfam" id="PF00067">
    <property type="entry name" value="p450"/>
    <property type="match status" value="1"/>
</dbReference>
<sequence>MDYLLFFSVISSVLLLLIVIITALKSLRSNIWRKGKLPPGPWKLPIIGSIHHLVGFHSQLVHCRIRELSEKYDELIHLQVGEISTIVVSSPEMAKEVFKTNDINFGKRFHRPSLHILFYDSSGLAFSPLGHYWKLLKKIVYGDDFKNCIILLHAKCPNSLFSMLFHQLNAKHVRSFQSLREKEVSNLIKSLSTQVGCCVNLSEMVLHTICGNALKSIFGEKHNGQEAILSLVHLFMKSTEETLVSDIFPSQKWLQVITGERLRLKKVHDKIDMLLDNIISDFGATHQEDEGECLFSALLNLKNHGDLTIKNLKAITLICPKRQTLHWSGTWPNEVKQLGRRLLHIPKQSNVSAQISEKDSLGQVLRKEQPGRVREVSRLKLELQAANQRTNDLEKEMKCATQRSEERDKQVMGALNYIFKNLPGSVPSEFADLINSQRKKSIKLFFKAWTSSTRLMKGSSYRKLPPPCRTPTPSSSEGAVPKIWAFDVPSIGPNPNHCGLFCRNGKRGIEDT</sequence>
<dbReference type="InterPro" id="IPR036396">
    <property type="entry name" value="Cyt_P450_sf"/>
</dbReference>
<dbReference type="PANTHER" id="PTHR47955">
    <property type="entry name" value="CYTOCHROME P450 FAMILY 71 PROTEIN"/>
    <property type="match status" value="1"/>
</dbReference>
<dbReference type="GO" id="GO:0004497">
    <property type="term" value="F:monooxygenase activity"/>
    <property type="evidence" value="ECO:0007669"/>
    <property type="project" value="InterPro"/>
</dbReference>
<dbReference type="GO" id="GO:0016705">
    <property type="term" value="F:oxidoreductase activity, acting on paired donors, with incorporation or reduction of molecular oxygen"/>
    <property type="evidence" value="ECO:0007669"/>
    <property type="project" value="InterPro"/>
</dbReference>
<dbReference type="GO" id="GO:0005506">
    <property type="term" value="F:iron ion binding"/>
    <property type="evidence" value="ECO:0007669"/>
    <property type="project" value="InterPro"/>
</dbReference>
<protein>
    <submittedName>
        <fullName evidence="8">Premnaspirodiene oxygenase-like</fullName>
    </submittedName>
</protein>
<feature type="coiled-coil region" evidence="6">
    <location>
        <begin position="376"/>
        <end position="403"/>
    </location>
</feature>
<name>A0A834T762_9FABA</name>
<evidence type="ECO:0000256" key="4">
    <source>
        <dbReference type="ARBA" id="ARBA00023002"/>
    </source>
</evidence>
<feature type="transmembrane region" description="Helical" evidence="7">
    <location>
        <begin position="6"/>
        <end position="24"/>
    </location>
</feature>
<keyword evidence="2" id="KW-0349">Heme</keyword>
<dbReference type="GO" id="GO:0020037">
    <property type="term" value="F:heme binding"/>
    <property type="evidence" value="ECO:0007669"/>
    <property type="project" value="InterPro"/>
</dbReference>
<dbReference type="SUPFAM" id="SSF48264">
    <property type="entry name" value="Cytochrome P450"/>
    <property type="match status" value="1"/>
</dbReference>